<gene>
    <name evidence="2" type="ORF">BU204_12620</name>
</gene>
<keyword evidence="3" id="KW-1185">Reference proteome</keyword>
<dbReference type="EMBL" id="MSIE01000019">
    <property type="protein sequence ID" value="OLF17274.1"/>
    <property type="molecule type" value="Genomic_DNA"/>
</dbReference>
<feature type="region of interest" description="Disordered" evidence="1">
    <location>
        <begin position="1"/>
        <end position="41"/>
    </location>
</feature>
<name>A0A1Q8CSE2_9PSEU</name>
<evidence type="ECO:0000256" key="1">
    <source>
        <dbReference type="SAM" id="MobiDB-lite"/>
    </source>
</evidence>
<proteinExistence type="predicted"/>
<evidence type="ECO:0000313" key="3">
    <source>
        <dbReference type="Proteomes" id="UP000185596"/>
    </source>
</evidence>
<reference evidence="2 3" key="1">
    <citation type="submission" date="2016-12" db="EMBL/GenBank/DDBJ databases">
        <title>The draft genome sequence of Actinophytocola sp. 11-183.</title>
        <authorList>
            <person name="Wang W."/>
            <person name="Yuan L."/>
        </authorList>
    </citation>
    <scope>NUCLEOTIDE SEQUENCE [LARGE SCALE GENOMIC DNA]</scope>
    <source>
        <strain evidence="2 3">11-183</strain>
    </source>
</reference>
<dbReference type="SUPFAM" id="SSF56059">
    <property type="entry name" value="Glutathione synthetase ATP-binding domain-like"/>
    <property type="match status" value="1"/>
</dbReference>
<dbReference type="Proteomes" id="UP000185596">
    <property type="component" value="Unassembled WGS sequence"/>
</dbReference>
<evidence type="ECO:0008006" key="4">
    <source>
        <dbReference type="Google" id="ProtNLM"/>
    </source>
</evidence>
<organism evidence="2 3">
    <name type="scientific">Actinophytocola xanthii</name>
    <dbReference type="NCBI Taxonomy" id="1912961"/>
    <lineage>
        <taxon>Bacteria</taxon>
        <taxon>Bacillati</taxon>
        <taxon>Actinomycetota</taxon>
        <taxon>Actinomycetes</taxon>
        <taxon>Pseudonocardiales</taxon>
        <taxon>Pseudonocardiaceae</taxon>
    </lineage>
</organism>
<dbReference type="AlphaFoldDB" id="A0A1Q8CSE2"/>
<feature type="compositionally biased region" description="Low complexity" evidence="1">
    <location>
        <begin position="1"/>
        <end position="16"/>
    </location>
</feature>
<dbReference type="STRING" id="1912961.BU204_12620"/>
<accession>A0A1Q8CSE2</accession>
<comment type="caution">
    <text evidence="2">The sequence shown here is derived from an EMBL/GenBank/DDBJ whole genome shotgun (WGS) entry which is preliminary data.</text>
</comment>
<evidence type="ECO:0000313" key="2">
    <source>
        <dbReference type="EMBL" id="OLF17274.1"/>
    </source>
</evidence>
<sequence length="485" mass="51896">MGGLPRPGRLRGVQPADDADRRRGRPARADPPRGRGLPVPGRCVVTGQLDPVTAEYNRRCAAGDRALAESMSRARLPPALVASMRDRFLPRPFFIPRPEILGLADRVVALLDLLLSVPDRFFGGDRERYARAVGMDPRRAGYLAPFTGRPELYGRADLYHDGESLRLLELNVGSALGGLDRAQISAALLEVPAFHAFAAEHGLGFVDTGVRVDRALRAAAAPLCGGRSPLVAFVDGNGAMAPYLHLATSFQEMLAGFGVEVLLAELGDVGFAGGRATVHGRPVDVVLRYFGVGDVLDDPAGLRVVDSLVRADAEGAVVLFSSLAGELYNNKRSLALLAELRGELTEDEVALADELLPWTRTMTPDLLEHCLAHGAELILKPGADFGGQGIVAGWQTDELDWKRALTAAVDQGAIVQRRVVPRAEPVLDPATGRSRDWHAVWDCFLTPEGYAGSHIRALPAGADAVIGMGVTEAARTTGIFYYDGV</sequence>
<protein>
    <recommendedName>
        <fullName evidence="4">Glutathionylspermidine synthase pre-ATP-grasp-like domain-containing protein</fullName>
    </recommendedName>
</protein>